<comment type="caution">
    <text evidence="2">The sequence shown here is derived from an EMBL/GenBank/DDBJ whole genome shotgun (WGS) entry which is preliminary data.</text>
</comment>
<dbReference type="Gene3D" id="3.40.1580.10">
    <property type="entry name" value="SMI1/KNR4-like"/>
    <property type="match status" value="1"/>
</dbReference>
<dbReference type="OrthoDB" id="2788868at2759"/>
<name>A0A395RVY8_9HYPO</name>
<proteinExistence type="predicted"/>
<keyword evidence="3" id="KW-1185">Reference proteome</keyword>
<dbReference type="Pfam" id="PF09346">
    <property type="entry name" value="SMI1_KNR4"/>
    <property type="match status" value="1"/>
</dbReference>
<evidence type="ECO:0000313" key="3">
    <source>
        <dbReference type="Proteomes" id="UP000266234"/>
    </source>
</evidence>
<evidence type="ECO:0000313" key="2">
    <source>
        <dbReference type="EMBL" id="RGP64002.1"/>
    </source>
</evidence>
<gene>
    <name evidence="2" type="ORF">FLONG3_9701</name>
</gene>
<evidence type="ECO:0000259" key="1">
    <source>
        <dbReference type="SMART" id="SM00860"/>
    </source>
</evidence>
<sequence length="550" mass="63443">MSLGSEQHRLEFLLRHVDDEPAIADYRSLAEVIEGIAQTAVNFAVIGEVDGATKLLETLVNRGIDPFNHGTTSHLYLKPCMYFAWEATSSWPSWIPQDEREEEKLLKLEEEGRKIWLERFSEKWEVTEDTAKKAIDMAYNGLRTELPDWNGSLAGQVMMAEELWSDGQFSYSASPNGPMSTRYLKIAMWWRQGIFPYRYVQLYRTAGLMIALDIFIRLNQDAEVRELFENICKQKTAYEMIEQLACSRVAWSKLIATPQQPMLEMLSIHPAKVRPAVSRAVQRAEKRLATGPRRRYAKQSIQELVHIISKNTFENCPYDTLDMYRPSDQPRLRPDNIDGLLSPGCSSTDVAALEKRLGISLPEEYKEFLDVTNGLGAIWNGQNALYYLSRAEDVSWQNLDFLEGNEIPLLREGEPQSHGGNMLSWPEPENFRAICLSGDPDQQEANSYLLLFGPDIVQPAKEYFFSAYQERNESQRNELDNLVRETYGSMEVFRDLEYVIVSWTAWDLRFSPFVGIRDFLEQMAEASLQKNQEWLDIFEPRFRKLANSDE</sequence>
<feature type="domain" description="Knr4/Smi1-like" evidence="1">
    <location>
        <begin position="344"/>
        <end position="522"/>
    </location>
</feature>
<dbReference type="InterPro" id="IPR018958">
    <property type="entry name" value="Knr4/Smi1-like_dom"/>
</dbReference>
<accession>A0A395RVY8</accession>
<organism evidence="2 3">
    <name type="scientific">Fusarium longipes</name>
    <dbReference type="NCBI Taxonomy" id="694270"/>
    <lineage>
        <taxon>Eukaryota</taxon>
        <taxon>Fungi</taxon>
        <taxon>Dikarya</taxon>
        <taxon>Ascomycota</taxon>
        <taxon>Pezizomycotina</taxon>
        <taxon>Sordariomycetes</taxon>
        <taxon>Hypocreomycetidae</taxon>
        <taxon>Hypocreales</taxon>
        <taxon>Nectriaceae</taxon>
        <taxon>Fusarium</taxon>
    </lineage>
</organism>
<reference evidence="2 3" key="1">
    <citation type="journal article" date="2018" name="PLoS Pathog.">
        <title>Evolution of structural diversity of trichothecenes, a family of toxins produced by plant pathogenic and entomopathogenic fungi.</title>
        <authorList>
            <person name="Proctor R.H."/>
            <person name="McCormick S.P."/>
            <person name="Kim H.S."/>
            <person name="Cardoza R.E."/>
            <person name="Stanley A.M."/>
            <person name="Lindo L."/>
            <person name="Kelly A."/>
            <person name="Brown D.W."/>
            <person name="Lee T."/>
            <person name="Vaughan M.M."/>
            <person name="Alexander N.J."/>
            <person name="Busman M."/>
            <person name="Gutierrez S."/>
        </authorList>
    </citation>
    <scope>NUCLEOTIDE SEQUENCE [LARGE SCALE GENOMIC DNA]</scope>
    <source>
        <strain evidence="2 3">NRRL 20695</strain>
    </source>
</reference>
<dbReference type="InterPro" id="IPR037883">
    <property type="entry name" value="Knr4/Smi1-like_sf"/>
</dbReference>
<dbReference type="SUPFAM" id="SSF160631">
    <property type="entry name" value="SMI1/KNR4-like"/>
    <property type="match status" value="1"/>
</dbReference>
<dbReference type="Proteomes" id="UP000266234">
    <property type="component" value="Unassembled WGS sequence"/>
</dbReference>
<dbReference type="AlphaFoldDB" id="A0A395RVY8"/>
<protein>
    <recommendedName>
        <fullName evidence="1">Knr4/Smi1-like domain-containing protein</fullName>
    </recommendedName>
</protein>
<dbReference type="EMBL" id="PXOG01000259">
    <property type="protein sequence ID" value="RGP64002.1"/>
    <property type="molecule type" value="Genomic_DNA"/>
</dbReference>
<dbReference type="SMART" id="SM00860">
    <property type="entry name" value="SMI1_KNR4"/>
    <property type="match status" value="1"/>
</dbReference>